<dbReference type="PANTHER" id="PTHR10146">
    <property type="entry name" value="PROLINE SYNTHETASE CO-TRANSCRIBED BACTERIAL HOMOLOG PROTEIN"/>
    <property type="match status" value="1"/>
</dbReference>
<dbReference type="InterPro" id="IPR029066">
    <property type="entry name" value="PLP-binding_barrel"/>
</dbReference>
<reference evidence="5 6" key="1">
    <citation type="journal article" date="2023" name="Virus Evol.">
        <title>Computational host range prediction-The good, the bad, and the ugly.</title>
        <authorList>
            <person name="Howell A.A."/>
            <person name="Versoza C.J."/>
            <person name="Pfeifer S.P."/>
        </authorList>
    </citation>
    <scope>NUCLEOTIDE SEQUENCE [LARGE SCALE GENOMIC DNA]</scope>
    <source>
        <strain evidence="5 6">1610/1b</strain>
    </source>
</reference>
<dbReference type="NCBIfam" id="TIGR00044">
    <property type="entry name" value="YggS family pyridoxal phosphate-dependent enzyme"/>
    <property type="match status" value="1"/>
</dbReference>
<dbReference type="PIRSF" id="PIRSF004848">
    <property type="entry name" value="YBL036c_PLPDEIII"/>
    <property type="match status" value="1"/>
</dbReference>
<dbReference type="HAMAP" id="MF_02087">
    <property type="entry name" value="PLP_homeostasis"/>
    <property type="match status" value="1"/>
</dbReference>
<evidence type="ECO:0000256" key="3">
    <source>
        <dbReference type="RuleBase" id="RU004514"/>
    </source>
</evidence>
<name>A0ABZ2U1J5_9ACTN</name>
<gene>
    <name evidence="5" type="ORF">RVF87_15745</name>
</gene>
<comment type="similarity">
    <text evidence="2 3">Belongs to the pyridoxal phosphate-binding protein YggS/PROSC family.</text>
</comment>
<evidence type="ECO:0000259" key="4">
    <source>
        <dbReference type="Pfam" id="PF01168"/>
    </source>
</evidence>
<comment type="function">
    <text evidence="2">Pyridoxal 5'-phosphate (PLP)-binding protein, which is involved in PLP homeostasis.</text>
</comment>
<evidence type="ECO:0000313" key="5">
    <source>
        <dbReference type="EMBL" id="WYY06509.1"/>
    </source>
</evidence>
<protein>
    <recommendedName>
        <fullName evidence="2">Pyridoxal phosphate homeostasis protein</fullName>
        <shortName evidence="2">PLP homeostasis protein</shortName>
    </recommendedName>
</protein>
<dbReference type="InterPro" id="IPR001608">
    <property type="entry name" value="Ala_racemase_N"/>
</dbReference>
<evidence type="ECO:0000256" key="2">
    <source>
        <dbReference type="HAMAP-Rule" id="MF_02087"/>
    </source>
</evidence>
<feature type="modified residue" description="N6-(pyridoxal phosphate)lysine" evidence="2">
    <location>
        <position position="44"/>
    </location>
</feature>
<evidence type="ECO:0000256" key="1">
    <source>
        <dbReference type="ARBA" id="ARBA00022898"/>
    </source>
</evidence>
<feature type="domain" description="Alanine racemase N-terminal" evidence="4">
    <location>
        <begin position="15"/>
        <end position="252"/>
    </location>
</feature>
<dbReference type="Pfam" id="PF01168">
    <property type="entry name" value="Ala_racemase_N"/>
    <property type="match status" value="1"/>
</dbReference>
<dbReference type="RefSeq" id="WP_066162848.1">
    <property type="nucleotide sequence ID" value="NZ_CP136137.1"/>
</dbReference>
<accession>A0ABZ2U1J5</accession>
<dbReference type="Gene3D" id="3.20.20.10">
    <property type="entry name" value="Alanine racemase"/>
    <property type="match status" value="1"/>
</dbReference>
<keyword evidence="6" id="KW-1185">Reference proteome</keyword>
<sequence>MTAQPDPRTAELAANLQATRRRIRTAAEAAGRDRADIALLVVTKFHPAEDLVRLVGLGEREFGESREPEAGRKIAAVRAALSSGEGAVDDGDVAFAADMIGSVQRKKAGSIARWARRVHSVDSLALIDSFDGAAQRALDAGERASTLGVLLQVSLDGDPERGGLVSDDLAEAADRVLAASNSLALEGLMLIAPLEMAAAEAMSRIAEIRQDFVERYPGATELSAGMSGDVEEAIAHGSTCVRVGTAILGARPILSP</sequence>
<proteinExistence type="inferred from homology"/>
<organism evidence="5 6">
    <name type="scientific">Gordonia hydrophobica</name>
    <dbReference type="NCBI Taxonomy" id="40516"/>
    <lineage>
        <taxon>Bacteria</taxon>
        <taxon>Bacillati</taxon>
        <taxon>Actinomycetota</taxon>
        <taxon>Actinomycetes</taxon>
        <taxon>Mycobacteriales</taxon>
        <taxon>Gordoniaceae</taxon>
        <taxon>Gordonia</taxon>
    </lineage>
</organism>
<dbReference type="SUPFAM" id="SSF51419">
    <property type="entry name" value="PLP-binding barrel"/>
    <property type="match status" value="1"/>
</dbReference>
<dbReference type="PANTHER" id="PTHR10146:SF14">
    <property type="entry name" value="PYRIDOXAL PHOSPHATE HOMEOSTASIS PROTEIN"/>
    <property type="match status" value="1"/>
</dbReference>
<dbReference type="EMBL" id="CP136137">
    <property type="protein sequence ID" value="WYY06509.1"/>
    <property type="molecule type" value="Genomic_DNA"/>
</dbReference>
<dbReference type="InterPro" id="IPR011078">
    <property type="entry name" value="PyrdxlP_homeostasis"/>
</dbReference>
<dbReference type="Proteomes" id="UP001479933">
    <property type="component" value="Chromosome"/>
</dbReference>
<evidence type="ECO:0000313" key="6">
    <source>
        <dbReference type="Proteomes" id="UP001479933"/>
    </source>
</evidence>
<keyword evidence="1 2" id="KW-0663">Pyridoxal phosphate</keyword>